<dbReference type="KEGG" id="nah:F5544_43805"/>
<feature type="compositionally biased region" description="Pro residues" evidence="1">
    <location>
        <begin position="381"/>
        <end position="392"/>
    </location>
</feature>
<dbReference type="Proteomes" id="UP000503540">
    <property type="component" value="Chromosome"/>
</dbReference>
<accession>A0A6G9YTN4</accession>
<name>A0A6G9YTN4_9NOCA</name>
<protein>
    <submittedName>
        <fullName evidence="2">DUF3990 domain-containing protein</fullName>
    </submittedName>
</protein>
<evidence type="ECO:0000256" key="1">
    <source>
        <dbReference type="SAM" id="MobiDB-lite"/>
    </source>
</evidence>
<feature type="region of interest" description="Disordered" evidence="1">
    <location>
        <begin position="375"/>
        <end position="400"/>
    </location>
</feature>
<keyword evidence="3" id="KW-1185">Reference proteome</keyword>
<dbReference type="RefSeq" id="WP_167478623.1">
    <property type="nucleotide sequence ID" value="NZ_CP046172.1"/>
</dbReference>
<dbReference type="EMBL" id="CP046172">
    <property type="protein sequence ID" value="QIS16564.1"/>
    <property type="molecule type" value="Genomic_DNA"/>
</dbReference>
<feature type="compositionally biased region" description="Polar residues" evidence="1">
    <location>
        <begin position="555"/>
        <end position="567"/>
    </location>
</feature>
<organism evidence="2 3">
    <name type="scientific">Nocardia arthritidis</name>
    <dbReference type="NCBI Taxonomy" id="228602"/>
    <lineage>
        <taxon>Bacteria</taxon>
        <taxon>Bacillati</taxon>
        <taxon>Actinomycetota</taxon>
        <taxon>Actinomycetes</taxon>
        <taxon>Mycobacteriales</taxon>
        <taxon>Nocardiaceae</taxon>
        <taxon>Nocardia</taxon>
    </lineage>
</organism>
<dbReference type="Gene3D" id="3.90.175.10">
    <property type="entry name" value="Diphtheria Toxin, domain 1"/>
    <property type="match status" value="1"/>
</dbReference>
<dbReference type="InterPro" id="IPR025051">
    <property type="entry name" value="DUF3990"/>
</dbReference>
<feature type="region of interest" description="Disordered" evidence="1">
    <location>
        <begin position="102"/>
        <end position="191"/>
    </location>
</feature>
<evidence type="ECO:0000313" key="3">
    <source>
        <dbReference type="Proteomes" id="UP000503540"/>
    </source>
</evidence>
<evidence type="ECO:0000313" key="2">
    <source>
        <dbReference type="EMBL" id="QIS16564.1"/>
    </source>
</evidence>
<gene>
    <name evidence="2" type="ORF">F5544_43805</name>
</gene>
<reference evidence="2 3" key="1">
    <citation type="journal article" date="2019" name="ACS Chem. Biol.">
        <title>Identification and Mobilization of a Cryptic Antibiotic Biosynthesis Gene Locus from a Human-Pathogenic Nocardia Isolate.</title>
        <authorList>
            <person name="Herisse M."/>
            <person name="Ishida K."/>
            <person name="Porter J.L."/>
            <person name="Howden B."/>
            <person name="Hertweck C."/>
            <person name="Stinear T.P."/>
            <person name="Pidot S.J."/>
        </authorList>
    </citation>
    <scope>NUCLEOTIDE SEQUENCE [LARGE SCALE GENOMIC DNA]</scope>
    <source>
        <strain evidence="2 3">AUSMDU00012717</strain>
    </source>
</reference>
<proteinExistence type="predicted"/>
<dbReference type="Pfam" id="PF13151">
    <property type="entry name" value="DUF3990"/>
    <property type="match status" value="1"/>
</dbReference>
<dbReference type="SUPFAM" id="SSF56399">
    <property type="entry name" value="ADP-ribosylation"/>
    <property type="match status" value="1"/>
</dbReference>
<feature type="region of interest" description="Disordered" evidence="1">
    <location>
        <begin position="555"/>
        <end position="580"/>
    </location>
</feature>
<sequence length="901" mass="97040">MPVVAESYRPPWVGKQAEWLASLTPAIAVDTGGDVEVGRTFTYEGMNPQSAADMVDRIFRRRELAASATELRSVVDSFATGDGLPAVAPGNSLPLAKEITDPQAYTPMDNNGNRLPDLPTVPNPNNNSAHHRNPQPSPVTPPSTAVTDSPGTLWPGQSVPAGAPGTPEYTPGKQQPQPSSAGTRADSSTPMQQTLDELPHIMAGGQSTNPAVTDGRGTLWPGQSVPAGAPATVEYAPGQPQSWSVEVYGTAKVGNGAAANPAPPLPDLIAHPRVVFVPRSDYSQPQLDADLARISAGPIPWVGDDDPYLAATARLEQARYTPAQLQDDLQWMTRTARNSDELLLRQMAFDRLAAVGIYGGDPAVVEYARKHQNDLVLTSPSDPPRYPAPPPIDRGRPPRAGKPFSLNQFQADINNAVTDTFTEEFIDPGVLLWEYTHGKGNHSGSEAAWAAAKLGFNIATTVPGPDVLIIRGIGEGVTAATKLDPELYALGQEVRALFKGAAGADEASRIGNEIRRRQLRDEVEQFQLGRNRANPPRTGTPLPVERDTDVLVPTSERQNPYTTTSPKSPEFTPPTYPSAPSTAFPAWTQRADNGFRGLGTPPDPLSTVPGFARNGISVPSTPPTVLANGFDRIRTLPERFTSWTSTAFQGVIESVATVEQRLAGYGLAPAGAPAGFAAAGTPISEWLTTKFNSSSYVSARGIPALSEASKPSRGSLGWPSVFGSISRWPWSRAKTARETTAHAVRPLWEERISFYHGTTRAAAADLRENGIDIARGQAEADFGRGFYTTRVLSEASDWAHVASNKFGGEPWIVEFRVPVRDFALLSRQVFDDVDPGWIEFVTRNRSGDATMHPYDIVEGPYLDVIAFRRSGQPTGRGQQTSWHTAEAVYILRKALIDDPYL</sequence>
<feature type="compositionally biased region" description="Polar residues" evidence="1">
    <location>
        <begin position="172"/>
        <end position="191"/>
    </location>
</feature>
<dbReference type="AlphaFoldDB" id="A0A6G9YTN4"/>